<keyword evidence="2" id="KW-1185">Reference proteome</keyword>
<sequence length="184" mass="20813">MEGHGGFNAIEDEFSTMIGGFSINNTDYGQVLNTTSNDDMMNSIINAERDMMGLAVNGVAETETNKASKEDNSRSDLIRFLNSIGIPELEGNGCCRRRQNENCRSTRQRLACFSSIFNGRAEKCCPIFPVYPWLYVADCACRCRSVFTSRTFYAICSRNIIFFRIRRFTRRLPTICSCRGSRNG</sequence>
<evidence type="ECO:0000313" key="2">
    <source>
        <dbReference type="Proteomes" id="UP000735302"/>
    </source>
</evidence>
<organism evidence="1 2">
    <name type="scientific">Plakobranchus ocellatus</name>
    <dbReference type="NCBI Taxonomy" id="259542"/>
    <lineage>
        <taxon>Eukaryota</taxon>
        <taxon>Metazoa</taxon>
        <taxon>Spiralia</taxon>
        <taxon>Lophotrochozoa</taxon>
        <taxon>Mollusca</taxon>
        <taxon>Gastropoda</taxon>
        <taxon>Heterobranchia</taxon>
        <taxon>Euthyneura</taxon>
        <taxon>Panpulmonata</taxon>
        <taxon>Sacoglossa</taxon>
        <taxon>Placobranchoidea</taxon>
        <taxon>Plakobranchidae</taxon>
        <taxon>Plakobranchus</taxon>
    </lineage>
</organism>
<dbReference type="Proteomes" id="UP000735302">
    <property type="component" value="Unassembled WGS sequence"/>
</dbReference>
<evidence type="ECO:0000313" key="1">
    <source>
        <dbReference type="EMBL" id="GFO01185.1"/>
    </source>
</evidence>
<proteinExistence type="predicted"/>
<name>A0AAV4A2N1_9GAST</name>
<accession>A0AAV4A2N1</accession>
<reference evidence="1 2" key="1">
    <citation type="journal article" date="2021" name="Elife">
        <title>Chloroplast acquisition without the gene transfer in kleptoplastic sea slugs, Plakobranchus ocellatus.</title>
        <authorList>
            <person name="Maeda T."/>
            <person name="Takahashi S."/>
            <person name="Yoshida T."/>
            <person name="Shimamura S."/>
            <person name="Takaki Y."/>
            <person name="Nagai Y."/>
            <person name="Toyoda A."/>
            <person name="Suzuki Y."/>
            <person name="Arimoto A."/>
            <person name="Ishii H."/>
            <person name="Satoh N."/>
            <person name="Nishiyama T."/>
            <person name="Hasebe M."/>
            <person name="Maruyama T."/>
            <person name="Minagawa J."/>
            <person name="Obokata J."/>
            <person name="Shigenobu S."/>
        </authorList>
    </citation>
    <scope>NUCLEOTIDE SEQUENCE [LARGE SCALE GENOMIC DNA]</scope>
</reference>
<dbReference type="EMBL" id="BLXT01003199">
    <property type="protein sequence ID" value="GFO01185.1"/>
    <property type="molecule type" value="Genomic_DNA"/>
</dbReference>
<protein>
    <submittedName>
        <fullName evidence="1">Uncharacterized protein</fullName>
    </submittedName>
</protein>
<gene>
    <name evidence="1" type="ORF">PoB_002769000</name>
</gene>
<comment type="caution">
    <text evidence="1">The sequence shown here is derived from an EMBL/GenBank/DDBJ whole genome shotgun (WGS) entry which is preliminary data.</text>
</comment>
<dbReference type="AlphaFoldDB" id="A0AAV4A2N1"/>